<evidence type="ECO:0000313" key="14">
    <source>
        <dbReference type="EMBL" id="MCS3902639.1"/>
    </source>
</evidence>
<dbReference type="SUPFAM" id="SSF52540">
    <property type="entry name" value="P-loop containing nucleoside triphosphate hydrolases"/>
    <property type="match status" value="1"/>
</dbReference>
<reference evidence="14" key="1">
    <citation type="submission" date="2022-08" db="EMBL/GenBank/DDBJ databases">
        <title>Genomic Encyclopedia of Type Strains, Phase III (KMG-III): the genomes of soil and plant-associated and newly described type strains.</title>
        <authorList>
            <person name="Whitman W."/>
        </authorList>
    </citation>
    <scope>NUCLEOTIDE SEQUENCE</scope>
    <source>
        <strain evidence="14">HMT 1</strain>
    </source>
</reference>
<comment type="similarity">
    <text evidence="1 12">Belongs to the thymidylate kinase family.</text>
</comment>
<dbReference type="GO" id="GO:0006235">
    <property type="term" value="P:dTTP biosynthetic process"/>
    <property type="evidence" value="ECO:0007669"/>
    <property type="project" value="UniProtKB-UniRule"/>
</dbReference>
<dbReference type="AlphaFoldDB" id="A0AAE3HK99"/>
<dbReference type="InterPro" id="IPR027417">
    <property type="entry name" value="P-loop_NTPase"/>
</dbReference>
<dbReference type="Gene3D" id="3.40.50.300">
    <property type="entry name" value="P-loop containing nucleotide triphosphate hydrolases"/>
    <property type="match status" value="1"/>
</dbReference>
<accession>A0AAE3HK99</accession>
<feature type="binding site" evidence="12">
    <location>
        <begin position="12"/>
        <end position="19"/>
    </location>
    <ligand>
        <name>ATP</name>
        <dbReference type="ChEBI" id="CHEBI:30616"/>
    </ligand>
</feature>
<evidence type="ECO:0000259" key="13">
    <source>
        <dbReference type="Pfam" id="PF02223"/>
    </source>
</evidence>
<keyword evidence="4 12" id="KW-0808">Transferase</keyword>
<organism evidence="14 15">
    <name type="scientific">Methylohalomonas lacus</name>
    <dbReference type="NCBI Taxonomy" id="398773"/>
    <lineage>
        <taxon>Bacteria</taxon>
        <taxon>Pseudomonadati</taxon>
        <taxon>Pseudomonadota</taxon>
        <taxon>Gammaproteobacteria</taxon>
        <taxon>Methylohalomonadales</taxon>
        <taxon>Methylohalomonadaceae</taxon>
        <taxon>Methylohalomonas</taxon>
    </lineage>
</organism>
<evidence type="ECO:0000256" key="3">
    <source>
        <dbReference type="ARBA" id="ARBA00017144"/>
    </source>
</evidence>
<dbReference type="Proteomes" id="UP001204445">
    <property type="component" value="Unassembled WGS sequence"/>
</dbReference>
<dbReference type="PANTHER" id="PTHR10344:SF4">
    <property type="entry name" value="UMP-CMP KINASE 2, MITOCHONDRIAL"/>
    <property type="match status" value="1"/>
</dbReference>
<evidence type="ECO:0000256" key="2">
    <source>
        <dbReference type="ARBA" id="ARBA00012980"/>
    </source>
</evidence>
<dbReference type="GO" id="GO:0004798">
    <property type="term" value="F:dTMP kinase activity"/>
    <property type="evidence" value="ECO:0007669"/>
    <property type="project" value="UniProtKB-UniRule"/>
</dbReference>
<comment type="catalytic activity">
    <reaction evidence="10 12">
        <text>dTMP + ATP = dTDP + ADP</text>
        <dbReference type="Rhea" id="RHEA:13517"/>
        <dbReference type="ChEBI" id="CHEBI:30616"/>
        <dbReference type="ChEBI" id="CHEBI:58369"/>
        <dbReference type="ChEBI" id="CHEBI:63528"/>
        <dbReference type="ChEBI" id="CHEBI:456216"/>
        <dbReference type="EC" id="2.7.4.9"/>
    </reaction>
</comment>
<evidence type="ECO:0000313" key="15">
    <source>
        <dbReference type="Proteomes" id="UP001204445"/>
    </source>
</evidence>
<evidence type="ECO:0000256" key="12">
    <source>
        <dbReference type="HAMAP-Rule" id="MF_00165"/>
    </source>
</evidence>
<dbReference type="InterPro" id="IPR039430">
    <property type="entry name" value="Thymidylate_kin-like_dom"/>
</dbReference>
<proteinExistence type="inferred from homology"/>
<dbReference type="InterPro" id="IPR018094">
    <property type="entry name" value="Thymidylate_kinase"/>
</dbReference>
<keyword evidence="15" id="KW-1185">Reference proteome</keyword>
<keyword evidence="8 12" id="KW-0067">ATP-binding</keyword>
<dbReference type="GO" id="GO:0006233">
    <property type="term" value="P:dTDP biosynthetic process"/>
    <property type="evidence" value="ECO:0007669"/>
    <property type="project" value="InterPro"/>
</dbReference>
<dbReference type="CDD" id="cd01672">
    <property type="entry name" value="TMPK"/>
    <property type="match status" value="1"/>
</dbReference>
<dbReference type="NCBIfam" id="TIGR00041">
    <property type="entry name" value="DTMP_kinase"/>
    <property type="match status" value="1"/>
</dbReference>
<evidence type="ECO:0000256" key="10">
    <source>
        <dbReference type="ARBA" id="ARBA00048743"/>
    </source>
</evidence>
<dbReference type="GO" id="GO:0005524">
    <property type="term" value="F:ATP binding"/>
    <property type="evidence" value="ECO:0007669"/>
    <property type="project" value="UniProtKB-UniRule"/>
</dbReference>
<keyword evidence="6 12" id="KW-0547">Nucleotide-binding</keyword>
<dbReference type="EMBL" id="JANUCT010000003">
    <property type="protein sequence ID" value="MCS3902639.1"/>
    <property type="molecule type" value="Genomic_DNA"/>
</dbReference>
<evidence type="ECO:0000256" key="6">
    <source>
        <dbReference type="ARBA" id="ARBA00022741"/>
    </source>
</evidence>
<dbReference type="EC" id="2.7.4.9" evidence="2 12"/>
<evidence type="ECO:0000256" key="11">
    <source>
        <dbReference type="ARBA" id="ARBA00057735"/>
    </source>
</evidence>
<evidence type="ECO:0000256" key="8">
    <source>
        <dbReference type="ARBA" id="ARBA00022840"/>
    </source>
</evidence>
<gene>
    <name evidence="12" type="primary">tmk</name>
    <name evidence="14" type="ORF">J2T55_000643</name>
</gene>
<comment type="caution">
    <text evidence="14">The sequence shown here is derived from an EMBL/GenBank/DDBJ whole genome shotgun (WGS) entry which is preliminary data.</text>
</comment>
<sequence length="208" mass="23170">MQPTGLFITLEGVEGVGKSTQIKHVADWFRKQGREVLTTREPGGSRAGEAIRQILLRHNDVAISAETELLLIFAARAQHLIEMIRPALAAGQVVVCDRFTDASYAYQGAGRGMAVEQIAQLEQWVQEDLRPDLTLLLDAPVELGLERAGRRSSADRFEAETLAFFQAVREAYLDIARGEPERVVVIDASDDEMTVRRNIRAVLEHEYA</sequence>
<protein>
    <recommendedName>
        <fullName evidence="3 12">Thymidylate kinase</fullName>
        <ecNumber evidence="2 12">2.7.4.9</ecNumber>
    </recommendedName>
    <alternativeName>
        <fullName evidence="9 12">dTMP kinase</fullName>
    </alternativeName>
</protein>
<evidence type="ECO:0000256" key="5">
    <source>
        <dbReference type="ARBA" id="ARBA00022727"/>
    </source>
</evidence>
<keyword evidence="7 12" id="KW-0418">Kinase</keyword>
<evidence type="ECO:0000256" key="7">
    <source>
        <dbReference type="ARBA" id="ARBA00022777"/>
    </source>
</evidence>
<dbReference type="GO" id="GO:0005829">
    <property type="term" value="C:cytosol"/>
    <property type="evidence" value="ECO:0007669"/>
    <property type="project" value="TreeGrafter"/>
</dbReference>
<dbReference type="HAMAP" id="MF_00165">
    <property type="entry name" value="Thymidylate_kinase"/>
    <property type="match status" value="1"/>
</dbReference>
<name>A0AAE3HK99_9GAMM</name>
<dbReference type="GO" id="GO:0006227">
    <property type="term" value="P:dUDP biosynthetic process"/>
    <property type="evidence" value="ECO:0007669"/>
    <property type="project" value="TreeGrafter"/>
</dbReference>
<evidence type="ECO:0000256" key="9">
    <source>
        <dbReference type="ARBA" id="ARBA00029962"/>
    </source>
</evidence>
<feature type="domain" description="Thymidylate kinase-like" evidence="13">
    <location>
        <begin position="10"/>
        <end position="199"/>
    </location>
</feature>
<dbReference type="PANTHER" id="PTHR10344">
    <property type="entry name" value="THYMIDYLATE KINASE"/>
    <property type="match status" value="1"/>
</dbReference>
<dbReference type="FunFam" id="3.40.50.300:FF:000225">
    <property type="entry name" value="Thymidylate kinase"/>
    <property type="match status" value="1"/>
</dbReference>
<evidence type="ECO:0000256" key="4">
    <source>
        <dbReference type="ARBA" id="ARBA00022679"/>
    </source>
</evidence>
<dbReference type="RefSeq" id="WP_259054187.1">
    <property type="nucleotide sequence ID" value="NZ_JANUCT010000003.1"/>
</dbReference>
<evidence type="ECO:0000256" key="1">
    <source>
        <dbReference type="ARBA" id="ARBA00009776"/>
    </source>
</evidence>
<keyword evidence="5 12" id="KW-0545">Nucleotide biosynthesis</keyword>
<comment type="function">
    <text evidence="11 12">Phosphorylation of dTMP to form dTDP in both de novo and salvage pathways of dTTP synthesis.</text>
</comment>
<dbReference type="Pfam" id="PF02223">
    <property type="entry name" value="Thymidylate_kin"/>
    <property type="match status" value="1"/>
</dbReference>